<protein>
    <submittedName>
        <fullName evidence="1">Uncharacterized protein</fullName>
    </submittedName>
</protein>
<reference evidence="1" key="1">
    <citation type="submission" date="2020-03" db="EMBL/GenBank/DDBJ databases">
        <title>A mixture of massive structural variations and highly conserved coding sequences in Ustilaginoidea virens genome.</title>
        <authorList>
            <person name="Zhang K."/>
            <person name="Zhao Z."/>
            <person name="Zhang Z."/>
            <person name="Li Y."/>
            <person name="Hsiang T."/>
            <person name="Sun W."/>
        </authorList>
    </citation>
    <scope>NUCLEOTIDE SEQUENCE</scope>
    <source>
        <strain evidence="1">UV-8b</strain>
    </source>
</reference>
<dbReference type="KEGG" id="uvi:66065892"/>
<dbReference type="RefSeq" id="XP_042998546.1">
    <property type="nucleotide sequence ID" value="XM_043142612.1"/>
</dbReference>
<name>A0A8E5HT71_USTVR</name>
<accession>A0A8E5HT71</accession>
<organism evidence="1 2">
    <name type="scientific">Ustilaginoidea virens</name>
    <name type="common">Rice false smut fungus</name>
    <name type="synonym">Villosiclava virens</name>
    <dbReference type="NCBI Taxonomy" id="1159556"/>
    <lineage>
        <taxon>Eukaryota</taxon>
        <taxon>Fungi</taxon>
        <taxon>Dikarya</taxon>
        <taxon>Ascomycota</taxon>
        <taxon>Pezizomycotina</taxon>
        <taxon>Sordariomycetes</taxon>
        <taxon>Hypocreomycetidae</taxon>
        <taxon>Hypocreales</taxon>
        <taxon>Clavicipitaceae</taxon>
        <taxon>Ustilaginoidea</taxon>
    </lineage>
</organism>
<proteinExistence type="predicted"/>
<keyword evidence="2" id="KW-1185">Reference proteome</keyword>
<dbReference type="AlphaFoldDB" id="A0A8E5HT71"/>
<evidence type="ECO:0000313" key="2">
    <source>
        <dbReference type="Proteomes" id="UP000027002"/>
    </source>
</evidence>
<sequence length="98" mass="11112">MSMPLEGRSQRTQMLVEEVLRHLVLSGNTKTSRPDRPNDIAAHGLPGCDCLKTATGLRSNNMETFKFPEYPDGRHCRYQSDVLMLMPPALSDRKLLLR</sequence>
<dbReference type="GeneID" id="66065892"/>
<dbReference type="Proteomes" id="UP000027002">
    <property type="component" value="Chromosome 4"/>
</dbReference>
<dbReference type="EMBL" id="CP072756">
    <property type="protein sequence ID" value="QUC20873.1"/>
    <property type="molecule type" value="Genomic_DNA"/>
</dbReference>
<evidence type="ECO:0000313" key="1">
    <source>
        <dbReference type="EMBL" id="QUC20873.1"/>
    </source>
</evidence>
<gene>
    <name evidence="1" type="ORF">UV8b_05114</name>
</gene>